<name>A0A819AJ13_9BILA</name>
<dbReference type="AlphaFoldDB" id="A0A819AJ13"/>
<evidence type="ECO:0000313" key="3">
    <source>
        <dbReference type="EMBL" id="CAF3786428.1"/>
    </source>
</evidence>
<evidence type="ECO:0000256" key="1">
    <source>
        <dbReference type="SAM" id="SignalP"/>
    </source>
</evidence>
<dbReference type="Proteomes" id="UP000663881">
    <property type="component" value="Unassembled WGS sequence"/>
</dbReference>
<organism evidence="3 4">
    <name type="scientific">Adineta steineri</name>
    <dbReference type="NCBI Taxonomy" id="433720"/>
    <lineage>
        <taxon>Eukaryota</taxon>
        <taxon>Metazoa</taxon>
        <taxon>Spiralia</taxon>
        <taxon>Gnathifera</taxon>
        <taxon>Rotifera</taxon>
        <taxon>Eurotatoria</taxon>
        <taxon>Bdelloidea</taxon>
        <taxon>Adinetida</taxon>
        <taxon>Adinetidae</taxon>
        <taxon>Adineta</taxon>
    </lineage>
</organism>
<reference evidence="3" key="1">
    <citation type="submission" date="2021-02" db="EMBL/GenBank/DDBJ databases">
        <authorList>
            <person name="Nowell W R."/>
        </authorList>
    </citation>
    <scope>NUCLEOTIDE SEQUENCE</scope>
</reference>
<accession>A0A819AJ13</accession>
<dbReference type="Proteomes" id="UP000663891">
    <property type="component" value="Unassembled WGS sequence"/>
</dbReference>
<gene>
    <name evidence="3" type="ORF">OKA104_LOCUS17646</name>
    <name evidence="2" type="ORF">VCS650_LOCUS5595</name>
</gene>
<evidence type="ECO:0000313" key="4">
    <source>
        <dbReference type="Proteomes" id="UP000663881"/>
    </source>
</evidence>
<keyword evidence="1" id="KW-0732">Signal</keyword>
<dbReference type="EMBL" id="CAJNON010000033">
    <property type="protein sequence ID" value="CAF0830873.1"/>
    <property type="molecule type" value="Genomic_DNA"/>
</dbReference>
<comment type="caution">
    <text evidence="3">The sequence shown here is derived from an EMBL/GenBank/DDBJ whole genome shotgun (WGS) entry which is preliminary data.</text>
</comment>
<sequence>MSKFLHIIFFLWTFNDLQSIFYDTDQFGFDCLHYFSTESEFSEIVKYCIRPKNDTNPIMVEFFNISDDYLTFDQLYRSSVTSHEILMWSSSIDLAEQYQYYLDLPTQFNLSNEKFFKCTHPWFGTRCQYSFEFNEDKLVQSSFETTLTDNIFDRTCYILLKCDRGGPSMCLDWREICDGRIDCLNGGVGEIQCFNLEINECNDNEYRCHNGLCIPKIFLKMEYVEAQCSDESDKIVKTNNLLEANYQSHLFEHQEYVCRPDEGQFTCGDGKCVEDFGQCENNRHLALTQSISIQGKLSNSCWIVMICLSKIMNKIENVTCDQLLMQSSEIIEEFKNCTFPLEFPVIPVLFGHVRFLYDPKEIDNINITLALKPDYICYDEQLCDFLTPTFQHKNYACRYGSQTGLDLNVELTTWKSIIDSIKPYFIGCITQRYQNISSHYSSLYHCKNSSKW</sequence>
<proteinExistence type="predicted"/>
<dbReference type="EMBL" id="CAJOAY010001060">
    <property type="protein sequence ID" value="CAF3786428.1"/>
    <property type="molecule type" value="Genomic_DNA"/>
</dbReference>
<feature type="chain" id="PRO_5036234701" evidence="1">
    <location>
        <begin position="20"/>
        <end position="452"/>
    </location>
</feature>
<feature type="signal peptide" evidence="1">
    <location>
        <begin position="1"/>
        <end position="19"/>
    </location>
</feature>
<dbReference type="OrthoDB" id="10035971at2759"/>
<protein>
    <submittedName>
        <fullName evidence="3">Uncharacterized protein</fullName>
    </submittedName>
</protein>
<evidence type="ECO:0000313" key="2">
    <source>
        <dbReference type="EMBL" id="CAF0830873.1"/>
    </source>
</evidence>